<dbReference type="AlphaFoldDB" id="A0A7I7Q6W3"/>
<evidence type="ECO:0000313" key="2">
    <source>
        <dbReference type="EMBL" id="BBY22019.1"/>
    </source>
</evidence>
<dbReference type="SUPFAM" id="SSF51430">
    <property type="entry name" value="NAD(P)-linked oxidoreductase"/>
    <property type="match status" value="1"/>
</dbReference>
<gene>
    <name evidence="2" type="ORF">MSTO_22240</name>
</gene>
<dbReference type="EMBL" id="AP022587">
    <property type="protein sequence ID" value="BBY22019.1"/>
    <property type="molecule type" value="Genomic_DNA"/>
</dbReference>
<evidence type="ECO:0000313" key="3">
    <source>
        <dbReference type="Proteomes" id="UP000467130"/>
    </source>
</evidence>
<dbReference type="KEGG" id="msto:MSTO_22240"/>
<dbReference type="Pfam" id="PF00248">
    <property type="entry name" value="Aldo_ket_red"/>
    <property type="match status" value="1"/>
</dbReference>
<dbReference type="InterPro" id="IPR036812">
    <property type="entry name" value="NAD(P)_OxRdtase_dom_sf"/>
</dbReference>
<sequence length="106" mass="11050">MTGDQRLKSFHKTTLASPYGRLSARSLLGFPGQVWGHATARSRCAGAAAPLGRTPAQVALAWTLSVAPNVLLIAGTSSLGHLEENLDVASIERGDATREQLNAVAA</sequence>
<keyword evidence="3" id="KW-1185">Reference proteome</keyword>
<evidence type="ECO:0000259" key="1">
    <source>
        <dbReference type="Pfam" id="PF00248"/>
    </source>
</evidence>
<name>A0A7I7Q6W3_9MYCO</name>
<proteinExistence type="predicted"/>
<feature type="domain" description="NADP-dependent oxidoreductase" evidence="1">
    <location>
        <begin position="41"/>
        <end position="93"/>
    </location>
</feature>
<dbReference type="InterPro" id="IPR023210">
    <property type="entry name" value="NADP_OxRdtase_dom"/>
</dbReference>
<dbReference type="Gene3D" id="3.20.20.100">
    <property type="entry name" value="NADP-dependent oxidoreductase domain"/>
    <property type="match status" value="1"/>
</dbReference>
<protein>
    <recommendedName>
        <fullName evidence="1">NADP-dependent oxidoreductase domain-containing protein</fullName>
    </recommendedName>
</protein>
<organism evidence="2 3">
    <name type="scientific">Mycobacterium stomatepiae</name>
    <dbReference type="NCBI Taxonomy" id="470076"/>
    <lineage>
        <taxon>Bacteria</taxon>
        <taxon>Bacillati</taxon>
        <taxon>Actinomycetota</taxon>
        <taxon>Actinomycetes</taxon>
        <taxon>Mycobacteriales</taxon>
        <taxon>Mycobacteriaceae</taxon>
        <taxon>Mycobacterium</taxon>
        <taxon>Mycobacterium simiae complex</taxon>
    </lineage>
</organism>
<dbReference type="Proteomes" id="UP000467130">
    <property type="component" value="Chromosome"/>
</dbReference>
<reference evidence="2 3" key="1">
    <citation type="journal article" date="2019" name="Emerg. Microbes Infect.">
        <title>Comprehensive subspecies identification of 175 nontuberculous mycobacteria species based on 7547 genomic profiles.</title>
        <authorList>
            <person name="Matsumoto Y."/>
            <person name="Kinjo T."/>
            <person name="Motooka D."/>
            <person name="Nabeya D."/>
            <person name="Jung N."/>
            <person name="Uechi K."/>
            <person name="Horii T."/>
            <person name="Iida T."/>
            <person name="Fujita J."/>
            <person name="Nakamura S."/>
        </authorList>
    </citation>
    <scope>NUCLEOTIDE SEQUENCE [LARGE SCALE GENOMIC DNA]</scope>
    <source>
        <strain evidence="2 3">JCM 17783</strain>
    </source>
</reference>
<accession>A0A7I7Q6W3</accession>